<accession>A0ABS2T0B3</accession>
<dbReference type="Proteomes" id="UP001179280">
    <property type="component" value="Unassembled WGS sequence"/>
</dbReference>
<name>A0ABS2T0B3_9BACI</name>
<dbReference type="EMBL" id="JAFBCV010000016">
    <property type="protein sequence ID" value="MBM7840701.1"/>
    <property type="molecule type" value="Genomic_DNA"/>
</dbReference>
<feature type="domain" description="AAA+ ATPase" evidence="1">
    <location>
        <begin position="218"/>
        <end position="338"/>
    </location>
</feature>
<dbReference type="SUPFAM" id="SSF52540">
    <property type="entry name" value="P-loop containing nucleoside triphosphate hydrolases"/>
    <property type="match status" value="1"/>
</dbReference>
<evidence type="ECO:0000313" key="2">
    <source>
        <dbReference type="EMBL" id="MBM7840701.1"/>
    </source>
</evidence>
<comment type="caution">
    <text evidence="2">The sequence shown here is derived from an EMBL/GenBank/DDBJ whole genome shotgun (WGS) entry which is preliminary data.</text>
</comment>
<protein>
    <recommendedName>
        <fullName evidence="1">AAA+ ATPase domain-containing protein</fullName>
    </recommendedName>
</protein>
<dbReference type="Pfam" id="PF00004">
    <property type="entry name" value="AAA"/>
    <property type="match status" value="1"/>
</dbReference>
<evidence type="ECO:0000313" key="3">
    <source>
        <dbReference type="Proteomes" id="UP001179280"/>
    </source>
</evidence>
<dbReference type="InterPro" id="IPR027417">
    <property type="entry name" value="P-loop_NTPase"/>
</dbReference>
<dbReference type="CDD" id="cd19481">
    <property type="entry name" value="RecA-like_protease"/>
    <property type="match status" value="1"/>
</dbReference>
<dbReference type="InterPro" id="IPR003593">
    <property type="entry name" value="AAA+_ATPase"/>
</dbReference>
<dbReference type="InterPro" id="IPR003959">
    <property type="entry name" value="ATPase_AAA_core"/>
</dbReference>
<keyword evidence="3" id="KW-1185">Reference proteome</keyword>
<organism evidence="2 3">
    <name type="scientific">Shouchella xiaoxiensis</name>
    <dbReference type="NCBI Taxonomy" id="766895"/>
    <lineage>
        <taxon>Bacteria</taxon>
        <taxon>Bacillati</taxon>
        <taxon>Bacillota</taxon>
        <taxon>Bacilli</taxon>
        <taxon>Bacillales</taxon>
        <taxon>Bacillaceae</taxon>
        <taxon>Shouchella</taxon>
    </lineage>
</organism>
<dbReference type="RefSeq" id="WP_204468450.1">
    <property type="nucleotide sequence ID" value="NZ_JAFBCV010000016.1"/>
</dbReference>
<dbReference type="SMART" id="SM00382">
    <property type="entry name" value="AAA"/>
    <property type="match status" value="1"/>
</dbReference>
<sequence length="424" mass="48849">MDHLNVIHQFNQSQPLLSKNYELFGSIMSGIRTALFEKYGETYMPYSTDDAHFEVWTVLEEDVKSESDRVEHVAQILDMLENYTFEYDETMDNPTFAVHRAIQNHVYAYPNEGVAFAKIPAFDDTSIYGIQCVLATDNERMQQFLESMRERLWEKSKQEVLTFTDSYEGLQQKHQPVTHSVDREDVVMNAETKQEIYGLLDQFFTEDRSFFTRYDIPYKRGILLYGPPGNGKTTLVKSVAKSIDAPVAYWQITEFTSSETINEVFQSARRLAPMILVVEDIDAMPKEARSFFLNTLDGATSKEGLFLIGTTNFPEEIDPGLINRAGRFDRGYEIPLPTQSLREEYLQKVGFSDMMSAELISEIASDTDGFSFAQLKELFISAATDWHTLGNFRINHWLEQMKGANRKSRNRNWLDKKDGRVGFN</sequence>
<dbReference type="PANTHER" id="PTHR23076:SF97">
    <property type="entry name" value="ATP-DEPENDENT ZINC METALLOPROTEASE YME1L1"/>
    <property type="match status" value="1"/>
</dbReference>
<dbReference type="PANTHER" id="PTHR23076">
    <property type="entry name" value="METALLOPROTEASE M41 FTSH"/>
    <property type="match status" value="1"/>
</dbReference>
<proteinExistence type="predicted"/>
<reference evidence="2" key="1">
    <citation type="submission" date="2021-01" db="EMBL/GenBank/DDBJ databases">
        <title>Genomic Encyclopedia of Type Strains, Phase IV (KMG-IV): sequencing the most valuable type-strain genomes for metagenomic binning, comparative biology and taxonomic classification.</title>
        <authorList>
            <person name="Goeker M."/>
        </authorList>
    </citation>
    <scope>NUCLEOTIDE SEQUENCE</scope>
    <source>
        <strain evidence="2">DSM 21943</strain>
    </source>
</reference>
<evidence type="ECO:0000259" key="1">
    <source>
        <dbReference type="SMART" id="SM00382"/>
    </source>
</evidence>
<gene>
    <name evidence="2" type="ORF">JOC54_003994</name>
</gene>
<dbReference type="Gene3D" id="3.40.50.300">
    <property type="entry name" value="P-loop containing nucleotide triphosphate hydrolases"/>
    <property type="match status" value="1"/>
</dbReference>